<reference evidence="3" key="2">
    <citation type="journal article" date="2018" name="BMC Genomics">
        <title>A manually annotated Actinidia chinensis var. chinensis (kiwifruit) genome highlights the challenges associated with draft genomes and gene prediction in plants.</title>
        <authorList>
            <person name="Pilkington S.M."/>
            <person name="Crowhurst R."/>
            <person name="Hilario E."/>
            <person name="Nardozza S."/>
            <person name="Fraser L."/>
            <person name="Peng Y."/>
            <person name="Gunaseelan K."/>
            <person name="Simpson R."/>
            <person name="Tahir J."/>
            <person name="Deroles S.C."/>
            <person name="Templeton K."/>
            <person name="Luo Z."/>
            <person name="Davy M."/>
            <person name="Cheng C."/>
            <person name="McNeilage M."/>
            <person name="Scaglione D."/>
            <person name="Liu Y."/>
            <person name="Zhang Q."/>
            <person name="Datson P."/>
            <person name="De Silva N."/>
            <person name="Gardiner S.E."/>
            <person name="Bassett H."/>
            <person name="Chagne D."/>
            <person name="McCallum J."/>
            <person name="Dzierzon H."/>
            <person name="Deng C."/>
            <person name="Wang Y.Y."/>
            <person name="Barron L."/>
            <person name="Manako K."/>
            <person name="Bowen J."/>
            <person name="Foster T.M."/>
            <person name="Erridge Z.A."/>
            <person name="Tiffin H."/>
            <person name="Waite C.N."/>
            <person name="Davies K.M."/>
            <person name="Grierson E.P."/>
            <person name="Laing W.A."/>
            <person name="Kirk R."/>
            <person name="Chen X."/>
            <person name="Wood M."/>
            <person name="Montefiori M."/>
            <person name="Brummell D.A."/>
            <person name="Schwinn K.E."/>
            <person name="Catanach A."/>
            <person name="Fullerton C."/>
            <person name="Li D."/>
            <person name="Meiyalaghan S."/>
            <person name="Nieuwenhuizen N."/>
            <person name="Read N."/>
            <person name="Prakash R."/>
            <person name="Hunter D."/>
            <person name="Zhang H."/>
            <person name="McKenzie M."/>
            <person name="Knabel M."/>
            <person name="Harris A."/>
            <person name="Allan A.C."/>
            <person name="Gleave A."/>
            <person name="Chen A."/>
            <person name="Janssen B.J."/>
            <person name="Plunkett B."/>
            <person name="Ampomah-Dwamena C."/>
            <person name="Voogd C."/>
            <person name="Leif D."/>
            <person name="Lafferty D."/>
            <person name="Souleyre E.J.F."/>
            <person name="Varkonyi-Gasic E."/>
            <person name="Gambi F."/>
            <person name="Hanley J."/>
            <person name="Yao J.L."/>
            <person name="Cheung J."/>
            <person name="David K.M."/>
            <person name="Warren B."/>
            <person name="Marsh K."/>
            <person name="Snowden K.C."/>
            <person name="Lin-Wang K."/>
            <person name="Brian L."/>
            <person name="Martinez-Sanchez M."/>
            <person name="Wang M."/>
            <person name="Ileperuma N."/>
            <person name="Macnee N."/>
            <person name="Campin R."/>
            <person name="McAtee P."/>
            <person name="Drummond R.S.M."/>
            <person name="Espley R.V."/>
            <person name="Ireland H.S."/>
            <person name="Wu R."/>
            <person name="Atkinson R.G."/>
            <person name="Karunairetnam S."/>
            <person name="Bulley S."/>
            <person name="Chunkath S."/>
            <person name="Hanley Z."/>
            <person name="Storey R."/>
            <person name="Thrimawithana A.H."/>
            <person name="Thomson S."/>
            <person name="David C."/>
            <person name="Testolin R."/>
            <person name="Huang H."/>
            <person name="Hellens R.P."/>
            <person name="Schaffer R.J."/>
        </authorList>
    </citation>
    <scope>NUCLEOTIDE SEQUENCE [LARGE SCALE GENOMIC DNA]</scope>
    <source>
        <strain evidence="3">cv. Red5</strain>
    </source>
</reference>
<dbReference type="EMBL" id="NKQK01000027">
    <property type="protein sequence ID" value="PSR88293.1"/>
    <property type="molecule type" value="Genomic_DNA"/>
</dbReference>
<evidence type="ECO:0000313" key="2">
    <source>
        <dbReference type="EMBL" id="PSR88293.1"/>
    </source>
</evidence>
<accession>A0A2R6PBA4</accession>
<dbReference type="Pfam" id="PF07797">
    <property type="entry name" value="DUF1639"/>
    <property type="match status" value="1"/>
</dbReference>
<organism evidence="2 3">
    <name type="scientific">Actinidia chinensis var. chinensis</name>
    <name type="common">Chinese soft-hair kiwi</name>
    <dbReference type="NCBI Taxonomy" id="1590841"/>
    <lineage>
        <taxon>Eukaryota</taxon>
        <taxon>Viridiplantae</taxon>
        <taxon>Streptophyta</taxon>
        <taxon>Embryophyta</taxon>
        <taxon>Tracheophyta</taxon>
        <taxon>Spermatophyta</taxon>
        <taxon>Magnoliopsida</taxon>
        <taxon>eudicotyledons</taxon>
        <taxon>Gunneridae</taxon>
        <taxon>Pentapetalae</taxon>
        <taxon>asterids</taxon>
        <taxon>Ericales</taxon>
        <taxon>Actinidiaceae</taxon>
        <taxon>Actinidia</taxon>
    </lineage>
</organism>
<reference evidence="2 3" key="1">
    <citation type="submission" date="2017-07" db="EMBL/GenBank/DDBJ databases">
        <title>An improved, manually edited Actinidia chinensis var. chinensis (kiwifruit) genome highlights the challenges associated with draft genomes and gene prediction in plants.</title>
        <authorList>
            <person name="Pilkington S."/>
            <person name="Crowhurst R."/>
            <person name="Hilario E."/>
            <person name="Nardozza S."/>
            <person name="Fraser L."/>
            <person name="Peng Y."/>
            <person name="Gunaseelan K."/>
            <person name="Simpson R."/>
            <person name="Tahir J."/>
            <person name="Deroles S."/>
            <person name="Templeton K."/>
            <person name="Luo Z."/>
            <person name="Davy M."/>
            <person name="Cheng C."/>
            <person name="Mcneilage M."/>
            <person name="Scaglione D."/>
            <person name="Liu Y."/>
            <person name="Zhang Q."/>
            <person name="Datson P."/>
            <person name="De Silva N."/>
            <person name="Gardiner S."/>
            <person name="Bassett H."/>
            <person name="Chagne D."/>
            <person name="Mccallum J."/>
            <person name="Dzierzon H."/>
            <person name="Deng C."/>
            <person name="Wang Y.-Y."/>
            <person name="Barron N."/>
            <person name="Manako K."/>
            <person name="Bowen J."/>
            <person name="Foster T."/>
            <person name="Erridge Z."/>
            <person name="Tiffin H."/>
            <person name="Waite C."/>
            <person name="Davies K."/>
            <person name="Grierson E."/>
            <person name="Laing W."/>
            <person name="Kirk R."/>
            <person name="Chen X."/>
            <person name="Wood M."/>
            <person name="Montefiori M."/>
            <person name="Brummell D."/>
            <person name="Schwinn K."/>
            <person name="Catanach A."/>
            <person name="Fullerton C."/>
            <person name="Li D."/>
            <person name="Meiyalaghan S."/>
            <person name="Nieuwenhuizen N."/>
            <person name="Read N."/>
            <person name="Prakash R."/>
            <person name="Hunter D."/>
            <person name="Zhang H."/>
            <person name="Mckenzie M."/>
            <person name="Knabel M."/>
            <person name="Harris A."/>
            <person name="Allan A."/>
            <person name="Chen A."/>
            <person name="Janssen B."/>
            <person name="Plunkett B."/>
            <person name="Dwamena C."/>
            <person name="Voogd C."/>
            <person name="Leif D."/>
            <person name="Lafferty D."/>
            <person name="Souleyre E."/>
            <person name="Varkonyi-Gasic E."/>
            <person name="Gambi F."/>
            <person name="Hanley J."/>
            <person name="Yao J.-L."/>
            <person name="Cheung J."/>
            <person name="David K."/>
            <person name="Warren B."/>
            <person name="Marsh K."/>
            <person name="Snowden K."/>
            <person name="Lin-Wang K."/>
            <person name="Brian L."/>
            <person name="Martinez-Sanchez M."/>
            <person name="Wang M."/>
            <person name="Ileperuma N."/>
            <person name="Macnee N."/>
            <person name="Campin R."/>
            <person name="Mcatee P."/>
            <person name="Drummond R."/>
            <person name="Espley R."/>
            <person name="Ireland H."/>
            <person name="Wu R."/>
            <person name="Atkinson R."/>
            <person name="Karunairetnam S."/>
            <person name="Bulley S."/>
            <person name="Chunkath S."/>
            <person name="Hanley Z."/>
            <person name="Storey R."/>
            <person name="Thrimawithana A."/>
            <person name="Thomson S."/>
            <person name="David C."/>
            <person name="Testolin R."/>
        </authorList>
    </citation>
    <scope>NUCLEOTIDE SEQUENCE [LARGE SCALE GENOMIC DNA]</scope>
    <source>
        <strain evidence="3">cv. Red5</strain>
        <tissue evidence="2">Young leaf</tissue>
    </source>
</reference>
<dbReference type="Proteomes" id="UP000241394">
    <property type="component" value="Chromosome LG27"/>
</dbReference>
<dbReference type="OrthoDB" id="10330986at2759"/>
<feature type="region of interest" description="Disordered" evidence="1">
    <location>
        <begin position="223"/>
        <end position="250"/>
    </location>
</feature>
<comment type="caution">
    <text evidence="2">The sequence shown here is derived from an EMBL/GenBank/DDBJ whole genome shotgun (WGS) entry which is preliminary data.</text>
</comment>
<name>A0A2R6PBA4_ACTCC</name>
<dbReference type="PANTHER" id="PTHR33130">
    <property type="entry name" value="PUTATIVE (DUF1639)-RELATED"/>
    <property type="match status" value="1"/>
</dbReference>
<dbReference type="OMA" id="MAMRPER"/>
<protein>
    <submittedName>
        <fullName evidence="2">Glucoamylase</fullName>
    </submittedName>
</protein>
<dbReference type="InterPro" id="IPR012438">
    <property type="entry name" value="DUF1639"/>
</dbReference>
<sequence length="317" mass="35231">MEQVNQKITCNLSHQSSVKKIPEKILGKVSASVCAKFPRSIVISDKPREETEAEKLMAMRPERSKSLHNFDMPRLNWGTQRLLRCMNVNPNAEALSSTAVDRRFSVSGVENGKIVQRRERCTEPVMERRMATIKLFEKSLSPAAGVGGFRKKSKAESDREGRMEVVWGSVTFNLQAAGDKTLEESAEFETAESEVEPGPSRPRNAATGISGCCGSYSANGDVSKTSMAGSQRGDVTDAPTRETRKRRKKFSISLSQREIEEDLKAATGRRPPRRAAIIPKQLDPLFPGMYVAEIKPDDYKVPESAKTRKVITLFCSF</sequence>
<dbReference type="Gramene" id="PSR88293">
    <property type="protein sequence ID" value="PSR88293"/>
    <property type="gene ID" value="CEY00_Acc31322"/>
</dbReference>
<feature type="region of interest" description="Disordered" evidence="1">
    <location>
        <begin position="183"/>
        <end position="207"/>
    </location>
</feature>
<keyword evidence="3" id="KW-1185">Reference proteome</keyword>
<dbReference type="AlphaFoldDB" id="A0A2R6PBA4"/>
<dbReference type="InParanoid" id="A0A2R6PBA4"/>
<feature type="compositionally biased region" description="Acidic residues" evidence="1">
    <location>
        <begin position="184"/>
        <end position="195"/>
    </location>
</feature>
<dbReference type="STRING" id="1590841.A0A2R6PBA4"/>
<evidence type="ECO:0000256" key="1">
    <source>
        <dbReference type="SAM" id="MobiDB-lite"/>
    </source>
</evidence>
<evidence type="ECO:0000313" key="3">
    <source>
        <dbReference type="Proteomes" id="UP000241394"/>
    </source>
</evidence>
<proteinExistence type="predicted"/>
<dbReference type="PANTHER" id="PTHR33130:SF43">
    <property type="entry name" value="OS01G0688600 PROTEIN"/>
    <property type="match status" value="1"/>
</dbReference>
<gene>
    <name evidence="2" type="ORF">CEY00_Acc31322</name>
</gene>